<evidence type="ECO:0000313" key="1">
    <source>
        <dbReference type="EMBL" id="JAH88912.1"/>
    </source>
</evidence>
<organism evidence="1">
    <name type="scientific">Anguilla anguilla</name>
    <name type="common">European freshwater eel</name>
    <name type="synonym">Muraena anguilla</name>
    <dbReference type="NCBI Taxonomy" id="7936"/>
    <lineage>
        <taxon>Eukaryota</taxon>
        <taxon>Metazoa</taxon>
        <taxon>Chordata</taxon>
        <taxon>Craniata</taxon>
        <taxon>Vertebrata</taxon>
        <taxon>Euteleostomi</taxon>
        <taxon>Actinopterygii</taxon>
        <taxon>Neopterygii</taxon>
        <taxon>Teleostei</taxon>
        <taxon>Anguilliformes</taxon>
        <taxon>Anguillidae</taxon>
        <taxon>Anguilla</taxon>
    </lineage>
</organism>
<dbReference type="EMBL" id="GBXM01019665">
    <property type="protein sequence ID" value="JAH88912.1"/>
    <property type="molecule type" value="Transcribed_RNA"/>
</dbReference>
<dbReference type="AlphaFoldDB" id="A0A0E9WEZ2"/>
<reference evidence="1" key="1">
    <citation type="submission" date="2014-11" db="EMBL/GenBank/DDBJ databases">
        <authorList>
            <person name="Amaro Gonzalez C."/>
        </authorList>
    </citation>
    <scope>NUCLEOTIDE SEQUENCE</scope>
</reference>
<proteinExistence type="predicted"/>
<name>A0A0E9WEZ2_ANGAN</name>
<sequence length="45" mass="5014">MLIVRTVQSPLPPPRVRSNGVFGSAWLSRLIYSSEIIGKVLRCCL</sequence>
<protein>
    <submittedName>
        <fullName evidence="1">Uncharacterized protein</fullName>
    </submittedName>
</protein>
<accession>A0A0E9WEZ2</accession>
<reference evidence="1" key="2">
    <citation type="journal article" date="2015" name="Fish Shellfish Immunol.">
        <title>Early steps in the European eel (Anguilla anguilla)-Vibrio vulnificus interaction in the gills: Role of the RtxA13 toxin.</title>
        <authorList>
            <person name="Callol A."/>
            <person name="Pajuelo D."/>
            <person name="Ebbesson L."/>
            <person name="Teles M."/>
            <person name="MacKenzie S."/>
            <person name="Amaro C."/>
        </authorList>
    </citation>
    <scope>NUCLEOTIDE SEQUENCE</scope>
</reference>